<dbReference type="UniPathway" id="UPA00545">
    <property type="reaction ID" value="UER00823"/>
</dbReference>
<evidence type="ECO:0000256" key="8">
    <source>
        <dbReference type="SAM" id="Phobius"/>
    </source>
</evidence>
<dbReference type="GO" id="GO:0004857">
    <property type="term" value="F:enzyme inhibitor activity"/>
    <property type="evidence" value="ECO:0007669"/>
    <property type="project" value="InterPro"/>
</dbReference>
<organism evidence="10">
    <name type="scientific">Daucus carota subsp. sativus</name>
    <name type="common">Carrot</name>
    <dbReference type="NCBI Taxonomy" id="79200"/>
    <lineage>
        <taxon>Eukaryota</taxon>
        <taxon>Viridiplantae</taxon>
        <taxon>Streptophyta</taxon>
        <taxon>Embryophyta</taxon>
        <taxon>Tracheophyta</taxon>
        <taxon>Spermatophyta</taxon>
        <taxon>Magnoliopsida</taxon>
        <taxon>eudicotyledons</taxon>
        <taxon>Gunneridae</taxon>
        <taxon>Pentapetalae</taxon>
        <taxon>asterids</taxon>
        <taxon>campanulids</taxon>
        <taxon>Apiales</taxon>
        <taxon>Apiaceae</taxon>
        <taxon>Apioideae</taxon>
        <taxon>Scandiceae</taxon>
        <taxon>Daucinae</taxon>
        <taxon>Daucus</taxon>
        <taxon>Daucus sect. Daucus</taxon>
    </lineage>
</organism>
<sequence length="616" mass="67248">MDKKRKRFDLKNWSAVFVSMAALVLISIGVISNQRKNNTSVNEKHISLSKKALLDICHGLDFAETCAQHLPFKLFGDDHKPGEFMRMGMDAAMNNLREAGRKAVAMQAEHSDEHTKNALLQCGELADKAVNDLQRSLQHFLDHEIKGLDEIVDDILVWLSGALTYQQTCLNGFLSDDGKPVGPVHENMKVALKNGMELTTNALGMVTRFSSNFDSSAQGQAAAPTNRRRLEAFPGWLDPTRRALLGPAIAPAAPGNVKADVIVAQDGSGKYKTINEALKDIPLNGLKTFTLYIKAGVYNEKVVFSMAHKNVVLIGDGPTKTKITGALSVTDGQTTFMSATVAVEGDVFFAKDIGFENSAGAAKGQAVALRAGADKIIFYNCRIDGYQDTLYSHTYRQFYRDCVISGTIDFLFGDSAAVFQNCTFLIRKPGVGQGPVVMAQSRINIRQPTGVVLQNCTIVEDASLAAEKATTPPAFLGRPWTEFSRTIIMESFISNIINPEGYTLWNGTFGLNTSFYAEFGNRGPGSATDKRVKWQAFKALGPAEIERFTPNKFIQSDTWVPQTKIPYISGFTFPPGRGTPASASAKAPAAGNEDIPFQNQRNCYNSKVTFNGQTCT</sequence>
<dbReference type="OMA" id="FLDHEIK"/>
<dbReference type="AlphaFoldDB" id="A0A175YF12"/>
<dbReference type="STRING" id="79200.A0A175YF12"/>
<comment type="similarity">
    <text evidence="3">In the C-terminal section; belongs to the pectinesterase family.</text>
</comment>
<dbReference type="EMBL" id="LNRQ01000009">
    <property type="protein sequence ID" value="KZM81768.1"/>
    <property type="molecule type" value="Genomic_DNA"/>
</dbReference>
<evidence type="ECO:0000256" key="2">
    <source>
        <dbReference type="ARBA" id="ARBA00006027"/>
    </source>
</evidence>
<dbReference type="Pfam" id="PF01095">
    <property type="entry name" value="Pectinesterase"/>
    <property type="match status" value="1"/>
</dbReference>
<dbReference type="Proteomes" id="UP000077755">
    <property type="component" value="Chromosome 9"/>
</dbReference>
<keyword evidence="8" id="KW-0812">Transmembrane</keyword>
<dbReference type="GO" id="GO:0045490">
    <property type="term" value="P:pectin catabolic process"/>
    <property type="evidence" value="ECO:0007669"/>
    <property type="project" value="UniProtKB-UniPathway"/>
</dbReference>
<keyword evidence="12" id="KW-1185">Reference proteome</keyword>
<dbReference type="Pfam" id="PF04043">
    <property type="entry name" value="PMEI"/>
    <property type="match status" value="1"/>
</dbReference>
<dbReference type="EMBL" id="CP093351">
    <property type="protein sequence ID" value="WOH14332.1"/>
    <property type="molecule type" value="Genomic_DNA"/>
</dbReference>
<evidence type="ECO:0000256" key="1">
    <source>
        <dbReference type="ARBA" id="ARBA00005184"/>
    </source>
</evidence>
<dbReference type="InterPro" id="IPR000070">
    <property type="entry name" value="Pectinesterase_cat"/>
</dbReference>
<dbReference type="SUPFAM" id="SSF101148">
    <property type="entry name" value="Plant invertase/pectin methylesterase inhibitor"/>
    <property type="match status" value="1"/>
</dbReference>
<evidence type="ECO:0000313" key="10">
    <source>
        <dbReference type="EMBL" id="KZM81768.1"/>
    </source>
</evidence>
<dbReference type="FunFam" id="2.160.20.10:FF:000001">
    <property type="entry name" value="Pectinesterase"/>
    <property type="match status" value="1"/>
</dbReference>
<protein>
    <recommendedName>
        <fullName evidence="9">Pectinesterase inhibitor domain-containing protein</fullName>
    </recommendedName>
</protein>
<keyword evidence="6" id="KW-0961">Cell wall biogenesis/degradation</keyword>
<comment type="pathway">
    <text evidence="1">Glycan metabolism; pectin degradation; 2-dehydro-3-deoxy-D-gluconate from pectin: step 1/5.</text>
</comment>
<dbReference type="Gramene" id="KZM81768">
    <property type="protein sequence ID" value="KZM81768"/>
    <property type="gene ID" value="DCAR_029381"/>
</dbReference>
<dbReference type="InterPro" id="IPR011050">
    <property type="entry name" value="Pectin_lyase_fold/virulence"/>
</dbReference>
<keyword evidence="5" id="KW-0063">Aspartyl esterase</keyword>
<evidence type="ECO:0000256" key="6">
    <source>
        <dbReference type="ARBA" id="ARBA00023316"/>
    </source>
</evidence>
<name>A0A175YF12_DAUCS</name>
<dbReference type="PANTHER" id="PTHR31707">
    <property type="entry name" value="PECTINESTERASE"/>
    <property type="match status" value="1"/>
</dbReference>
<evidence type="ECO:0000256" key="5">
    <source>
        <dbReference type="ARBA" id="ARBA00023085"/>
    </source>
</evidence>
<dbReference type="CDD" id="cd15798">
    <property type="entry name" value="PMEI-like_3"/>
    <property type="match status" value="1"/>
</dbReference>
<dbReference type="InterPro" id="IPR006501">
    <property type="entry name" value="Pectinesterase_inhib_dom"/>
</dbReference>
<dbReference type="SUPFAM" id="SSF51126">
    <property type="entry name" value="Pectin lyase-like"/>
    <property type="match status" value="1"/>
</dbReference>
<dbReference type="GO" id="GO:0030599">
    <property type="term" value="F:pectinesterase activity"/>
    <property type="evidence" value="ECO:0007669"/>
    <property type="project" value="UniProtKB-EC"/>
</dbReference>
<dbReference type="InterPro" id="IPR035513">
    <property type="entry name" value="Invertase/methylesterase_inhib"/>
</dbReference>
<dbReference type="Gene3D" id="1.20.140.40">
    <property type="entry name" value="Invertase/pectin methylesterase inhibitor family protein"/>
    <property type="match status" value="1"/>
</dbReference>
<dbReference type="OrthoDB" id="2019149at2759"/>
<evidence type="ECO:0000256" key="3">
    <source>
        <dbReference type="ARBA" id="ARBA00007786"/>
    </source>
</evidence>
<dbReference type="InterPro" id="IPR012334">
    <property type="entry name" value="Pectin_lyas_fold"/>
</dbReference>
<feature type="domain" description="Pectinesterase inhibitor" evidence="9">
    <location>
        <begin position="48"/>
        <end position="205"/>
    </location>
</feature>
<keyword evidence="8" id="KW-1133">Transmembrane helix</keyword>
<comment type="similarity">
    <text evidence="2">In the N-terminal section; belongs to the PMEI family.</text>
</comment>
<evidence type="ECO:0000256" key="4">
    <source>
        <dbReference type="ARBA" id="ARBA00022801"/>
    </source>
</evidence>
<evidence type="ECO:0000313" key="11">
    <source>
        <dbReference type="EMBL" id="WOH14332.1"/>
    </source>
</evidence>
<gene>
    <name evidence="10" type="ORF">DCAR_029381</name>
    <name evidence="11" type="ORF">DCAR_0933851</name>
</gene>
<keyword evidence="8" id="KW-0472">Membrane</keyword>
<evidence type="ECO:0000256" key="7">
    <source>
        <dbReference type="ARBA" id="ARBA00047928"/>
    </source>
</evidence>
<dbReference type="SMART" id="SM00856">
    <property type="entry name" value="PMEI"/>
    <property type="match status" value="1"/>
</dbReference>
<reference evidence="11" key="2">
    <citation type="submission" date="2022-03" db="EMBL/GenBank/DDBJ databases">
        <title>Draft title - Genomic analysis of global carrot germplasm unveils the trajectory of domestication and the origin of high carotenoid orange carrot.</title>
        <authorList>
            <person name="Iorizzo M."/>
            <person name="Ellison S."/>
            <person name="Senalik D."/>
            <person name="Macko-Podgorni A."/>
            <person name="Grzebelus D."/>
            <person name="Bostan H."/>
            <person name="Rolling W."/>
            <person name="Curaba J."/>
            <person name="Simon P."/>
        </authorList>
    </citation>
    <scope>NUCLEOTIDE SEQUENCE</scope>
    <source>
        <tissue evidence="11">Leaf</tissue>
    </source>
</reference>
<dbReference type="GO" id="GO:0042545">
    <property type="term" value="P:cell wall modification"/>
    <property type="evidence" value="ECO:0007669"/>
    <property type="project" value="InterPro"/>
</dbReference>
<feature type="transmembrane region" description="Helical" evidence="8">
    <location>
        <begin position="12"/>
        <end position="31"/>
    </location>
</feature>
<comment type="catalytic activity">
    <reaction evidence="7">
        <text>[(1-&gt;4)-alpha-D-galacturonosyl methyl ester](n) + n H2O = [(1-&gt;4)-alpha-D-galacturonosyl](n) + n methanol + n H(+)</text>
        <dbReference type="Rhea" id="RHEA:22380"/>
        <dbReference type="Rhea" id="RHEA-COMP:14570"/>
        <dbReference type="Rhea" id="RHEA-COMP:14573"/>
        <dbReference type="ChEBI" id="CHEBI:15377"/>
        <dbReference type="ChEBI" id="CHEBI:15378"/>
        <dbReference type="ChEBI" id="CHEBI:17790"/>
        <dbReference type="ChEBI" id="CHEBI:140522"/>
        <dbReference type="ChEBI" id="CHEBI:140523"/>
        <dbReference type="EC" id="3.1.1.11"/>
    </reaction>
</comment>
<proteinExistence type="inferred from homology"/>
<dbReference type="NCBIfam" id="TIGR01614">
    <property type="entry name" value="PME_inhib"/>
    <property type="match status" value="1"/>
</dbReference>
<evidence type="ECO:0000313" key="12">
    <source>
        <dbReference type="Proteomes" id="UP000077755"/>
    </source>
</evidence>
<accession>A0A175YF12</accession>
<dbReference type="Gene3D" id="2.160.20.10">
    <property type="entry name" value="Single-stranded right-handed beta-helix, Pectin lyase-like"/>
    <property type="match status" value="1"/>
</dbReference>
<reference evidence="10" key="1">
    <citation type="journal article" date="2016" name="Nat. Genet.">
        <title>A high-quality carrot genome assembly provides new insights into carotenoid accumulation and asterid genome evolution.</title>
        <authorList>
            <person name="Iorizzo M."/>
            <person name="Ellison S."/>
            <person name="Senalik D."/>
            <person name="Zeng P."/>
            <person name="Satapoomin P."/>
            <person name="Huang J."/>
            <person name="Bowman M."/>
            <person name="Iovene M."/>
            <person name="Sanseverino W."/>
            <person name="Cavagnaro P."/>
            <person name="Yildiz M."/>
            <person name="Macko-Podgorni A."/>
            <person name="Moranska E."/>
            <person name="Grzebelus E."/>
            <person name="Grzebelus D."/>
            <person name="Ashrafi H."/>
            <person name="Zheng Z."/>
            <person name="Cheng S."/>
            <person name="Spooner D."/>
            <person name="Van Deynze A."/>
            <person name="Simon P."/>
        </authorList>
    </citation>
    <scope>NUCLEOTIDE SEQUENCE [LARGE SCALE GENOMIC DNA]</scope>
    <source>
        <tissue evidence="10">Leaf</tissue>
    </source>
</reference>
<keyword evidence="4" id="KW-0378">Hydrolase</keyword>
<evidence type="ECO:0000259" key="9">
    <source>
        <dbReference type="SMART" id="SM00856"/>
    </source>
</evidence>